<dbReference type="AlphaFoldDB" id="A0A5R8KEG0"/>
<evidence type="ECO:0000256" key="1">
    <source>
        <dbReference type="SAM" id="MobiDB-lite"/>
    </source>
</evidence>
<dbReference type="OrthoDB" id="190189at2"/>
<gene>
    <name evidence="3" type="ORF">FEM03_10055</name>
</gene>
<dbReference type="Pfam" id="PF03968">
    <property type="entry name" value="LptD_N"/>
    <property type="match status" value="1"/>
</dbReference>
<keyword evidence="4" id="KW-1185">Reference proteome</keyword>
<evidence type="ECO:0000313" key="4">
    <source>
        <dbReference type="Proteomes" id="UP000306196"/>
    </source>
</evidence>
<proteinExistence type="predicted"/>
<reference evidence="3 4" key="1">
    <citation type="submission" date="2019-05" db="EMBL/GenBank/DDBJ databases">
        <title>Verrucobacter flavum gen. nov., sp. nov. a new member of the family Verrucomicrobiaceae.</title>
        <authorList>
            <person name="Szuroczki S."/>
            <person name="Abbaszade G."/>
            <person name="Szabo A."/>
            <person name="Felfoldi T."/>
            <person name="Schumann P."/>
            <person name="Boka K."/>
            <person name="Keki Z."/>
            <person name="Toumi M."/>
            <person name="Toth E."/>
        </authorList>
    </citation>
    <scope>NUCLEOTIDE SEQUENCE [LARGE SCALE GENOMIC DNA]</scope>
    <source>
        <strain evidence="3 4">MG-N-17</strain>
    </source>
</reference>
<name>A0A5R8KEG0_9BACT</name>
<feature type="region of interest" description="Disordered" evidence="1">
    <location>
        <begin position="238"/>
        <end position="266"/>
    </location>
</feature>
<dbReference type="InterPro" id="IPR005653">
    <property type="entry name" value="OstA-like_N"/>
</dbReference>
<dbReference type="Proteomes" id="UP000306196">
    <property type="component" value="Unassembled WGS sequence"/>
</dbReference>
<organism evidence="3 4">
    <name type="scientific">Phragmitibacter flavus</name>
    <dbReference type="NCBI Taxonomy" id="2576071"/>
    <lineage>
        <taxon>Bacteria</taxon>
        <taxon>Pseudomonadati</taxon>
        <taxon>Verrucomicrobiota</taxon>
        <taxon>Verrucomicrobiia</taxon>
        <taxon>Verrucomicrobiales</taxon>
        <taxon>Verrucomicrobiaceae</taxon>
        <taxon>Phragmitibacter</taxon>
    </lineage>
</organism>
<protein>
    <recommendedName>
        <fullName evidence="2">Organic solvent tolerance-like N-terminal domain-containing protein</fullName>
    </recommendedName>
</protein>
<evidence type="ECO:0000313" key="3">
    <source>
        <dbReference type="EMBL" id="TLD70651.1"/>
    </source>
</evidence>
<evidence type="ECO:0000259" key="2">
    <source>
        <dbReference type="Pfam" id="PF03968"/>
    </source>
</evidence>
<feature type="region of interest" description="Disordered" evidence="1">
    <location>
        <begin position="340"/>
        <end position="367"/>
    </location>
</feature>
<comment type="caution">
    <text evidence="3">The sequence shown here is derived from an EMBL/GenBank/DDBJ whole genome shotgun (WGS) entry which is preliminary data.</text>
</comment>
<feature type="domain" description="Organic solvent tolerance-like N-terminal" evidence="2">
    <location>
        <begin position="203"/>
        <end position="326"/>
    </location>
</feature>
<dbReference type="EMBL" id="VAUV01000007">
    <property type="protein sequence ID" value="TLD70651.1"/>
    <property type="molecule type" value="Genomic_DNA"/>
</dbReference>
<dbReference type="Gene3D" id="2.60.450.10">
    <property type="entry name" value="Lipopolysaccharide (LPS) transport protein A like domain"/>
    <property type="match status" value="1"/>
</dbReference>
<feature type="compositionally biased region" description="Low complexity" evidence="1">
    <location>
        <begin position="353"/>
        <end position="367"/>
    </location>
</feature>
<sequence>MARLRLLKHLGKHRRLPSHLHLHLHLEMPPNHHLPMRKSNSNLFWLFCLLALPAWSATAETVSEEAARMFRQAQQSADVERDLQQGQGANDARAQRLFVQARNGQGRMPVDAVEQARLDAASSRLKDAMSNASPEGKILLAQNDAAPAARSALAEKLVPANEVTIADVAGAKPEPMRATPLEDPKKKVGDSTVINCSGAAFFDSKEAIGVFSDDVVVQNPQFHITCDTLEVFMKKEGEAKKDAPPAPAHGAAPALPGDKPAGNSMADSGIERAIAKGRKVVIQKLNAAGAIQIGVCRHATYEGSSGDIILRDFPQVQDGGRVVTATDRSTEIILRQNGQFETKGPHKTELSRVNPKPAAAAVAPANP</sequence>
<accession>A0A5R8KEG0</accession>